<feature type="compositionally biased region" description="Low complexity" evidence="1">
    <location>
        <begin position="166"/>
        <end position="196"/>
    </location>
</feature>
<keyword evidence="4" id="KW-1185">Reference proteome</keyword>
<sequence>MAEFIPDVMRTTYVATIQAFLPGKFDDSPATNVANFNKAFAAQSQYKTLRDLLDLSGPDCGNTRTNVAPKPIPSDGMMTWQNPDTGEGFIPSHTGPCEIWLDNNRVFQNDNCATNFPTAPAARLPVDYTKCGPNGCMLRFYWLALHQPQWQVYKNCVPLQGNEQGSTPTVAPAPATTPTVAPAPAPATTSSSTSAPLNGGQCSNVAIGVDYYGNDVNSLYVSGTDQDKVTACCTACTTTIGCNGFTINGETCWLKSKLVNASTCPNCISASFVTSTTTQAPPLNGGKCGTVQEQVDYYGNDLGLFRVSGSGQDRVTACCTACTTTIGCNGFTVNGDMCWLKSKLDVATSCPNCLSAAFSGPSYPTQAPPLNGGQCANVQTGIDYYGNDLGNLYVSGTDQDKVSACCSACTQKIDCMGFTVHGDMCWLKSKLLNPTLCPDCISASAGSKAQCGSIASNTDYYGNDIASFQVLGDDLSQRTQCCNGCASTSGCVGFAINSGTCWLKNKLGDKSNSPGVVSGSYPA</sequence>
<feature type="domain" description="Apple" evidence="2">
    <location>
        <begin position="382"/>
        <end position="428"/>
    </location>
</feature>
<accession>T0PWZ1</accession>
<dbReference type="EMBL" id="JH767222">
    <property type="protein sequence ID" value="EQC26776.1"/>
    <property type="molecule type" value="Genomic_DNA"/>
</dbReference>
<protein>
    <recommendedName>
        <fullName evidence="2">Apple domain-containing protein</fullName>
    </recommendedName>
</protein>
<dbReference type="GeneID" id="19956153"/>
<gene>
    <name evidence="3" type="ORF">SDRG_15426</name>
</gene>
<evidence type="ECO:0000259" key="2">
    <source>
        <dbReference type="Pfam" id="PF14295"/>
    </source>
</evidence>
<reference evidence="3 4" key="1">
    <citation type="submission" date="2012-04" db="EMBL/GenBank/DDBJ databases">
        <title>The Genome Sequence of Saprolegnia declina VS20.</title>
        <authorList>
            <consortium name="The Broad Institute Genome Sequencing Platform"/>
            <person name="Russ C."/>
            <person name="Nusbaum C."/>
            <person name="Tyler B."/>
            <person name="van West P."/>
            <person name="Dieguez-Uribeondo J."/>
            <person name="de Bruijn I."/>
            <person name="Tripathy S."/>
            <person name="Jiang R."/>
            <person name="Young S.K."/>
            <person name="Zeng Q."/>
            <person name="Gargeya S."/>
            <person name="Fitzgerald M."/>
            <person name="Haas B."/>
            <person name="Abouelleil A."/>
            <person name="Alvarado L."/>
            <person name="Arachchi H.M."/>
            <person name="Berlin A."/>
            <person name="Chapman S.B."/>
            <person name="Goldberg J."/>
            <person name="Griggs A."/>
            <person name="Gujja S."/>
            <person name="Hansen M."/>
            <person name="Howarth C."/>
            <person name="Imamovic A."/>
            <person name="Larimer J."/>
            <person name="McCowen C."/>
            <person name="Montmayeur A."/>
            <person name="Murphy C."/>
            <person name="Neiman D."/>
            <person name="Pearson M."/>
            <person name="Priest M."/>
            <person name="Roberts A."/>
            <person name="Saif S."/>
            <person name="Shea T."/>
            <person name="Sisk P."/>
            <person name="Sykes S."/>
            <person name="Wortman J."/>
            <person name="Nusbaum C."/>
            <person name="Birren B."/>
        </authorList>
    </citation>
    <scope>NUCLEOTIDE SEQUENCE [LARGE SCALE GENOMIC DNA]</scope>
    <source>
        <strain evidence="3 4">VS20</strain>
    </source>
</reference>
<feature type="domain" description="Apple" evidence="2">
    <location>
        <begin position="209"/>
        <end position="255"/>
    </location>
</feature>
<name>T0PWZ1_SAPDV</name>
<proteinExistence type="predicted"/>
<dbReference type="InterPro" id="IPR003609">
    <property type="entry name" value="Pan_app"/>
</dbReference>
<evidence type="ECO:0000313" key="4">
    <source>
        <dbReference type="Proteomes" id="UP000030762"/>
    </source>
</evidence>
<dbReference type="RefSeq" id="XP_008619819.1">
    <property type="nucleotide sequence ID" value="XM_008621597.1"/>
</dbReference>
<organism evidence="3 4">
    <name type="scientific">Saprolegnia diclina (strain VS20)</name>
    <dbReference type="NCBI Taxonomy" id="1156394"/>
    <lineage>
        <taxon>Eukaryota</taxon>
        <taxon>Sar</taxon>
        <taxon>Stramenopiles</taxon>
        <taxon>Oomycota</taxon>
        <taxon>Saprolegniomycetes</taxon>
        <taxon>Saprolegniales</taxon>
        <taxon>Saprolegniaceae</taxon>
        <taxon>Saprolegnia</taxon>
    </lineage>
</organism>
<dbReference type="AlphaFoldDB" id="T0PWZ1"/>
<dbReference type="Pfam" id="PF14295">
    <property type="entry name" value="PAN_4"/>
    <property type="match status" value="4"/>
</dbReference>
<feature type="region of interest" description="Disordered" evidence="1">
    <location>
        <begin position="164"/>
        <end position="196"/>
    </location>
</feature>
<evidence type="ECO:0000313" key="3">
    <source>
        <dbReference type="EMBL" id="EQC26776.1"/>
    </source>
</evidence>
<dbReference type="eggNOG" id="ENOG502RCGB">
    <property type="taxonomic scope" value="Eukaryota"/>
</dbReference>
<dbReference type="VEuPathDB" id="FungiDB:SDRG_15426"/>
<feature type="domain" description="Apple" evidence="2">
    <location>
        <begin position="458"/>
        <end position="504"/>
    </location>
</feature>
<dbReference type="OrthoDB" id="3649437at2759"/>
<dbReference type="InParanoid" id="T0PWZ1"/>
<feature type="domain" description="Apple" evidence="2">
    <location>
        <begin position="295"/>
        <end position="341"/>
    </location>
</feature>
<dbReference type="OMA" id="CCSACTQ"/>
<dbReference type="Gene3D" id="3.50.4.10">
    <property type="entry name" value="Hepatocyte Growth Factor"/>
    <property type="match status" value="4"/>
</dbReference>
<dbReference type="Proteomes" id="UP000030762">
    <property type="component" value="Unassembled WGS sequence"/>
</dbReference>
<evidence type="ECO:0000256" key="1">
    <source>
        <dbReference type="SAM" id="MobiDB-lite"/>
    </source>
</evidence>